<comment type="subcellular location">
    <subcellularLocation>
        <location evidence="1">Endomembrane system</location>
        <topology evidence="1">Multi-pass membrane protein</topology>
    </subcellularLocation>
</comment>
<name>A0A9Q0JPZ0_9ROSI</name>
<comment type="caution">
    <text evidence="10">The sequence shown here is derived from an EMBL/GenBank/DDBJ whole genome shotgun (WGS) entry which is preliminary data.</text>
</comment>
<evidence type="ECO:0000256" key="5">
    <source>
        <dbReference type="ARBA" id="ARBA00022692"/>
    </source>
</evidence>
<keyword evidence="6" id="KW-0677">Repeat</keyword>
<keyword evidence="11" id="KW-1185">Reference proteome</keyword>
<dbReference type="AlphaFoldDB" id="A0A9Q0JPZ0"/>
<dbReference type="GO" id="GO:0051119">
    <property type="term" value="F:sugar transmembrane transporter activity"/>
    <property type="evidence" value="ECO:0007669"/>
    <property type="project" value="InterPro"/>
</dbReference>
<dbReference type="EMBL" id="JAKUCV010000790">
    <property type="protein sequence ID" value="KAJ4848837.1"/>
    <property type="molecule type" value="Genomic_DNA"/>
</dbReference>
<reference evidence="10" key="1">
    <citation type="submission" date="2022-02" db="EMBL/GenBank/DDBJ databases">
        <authorList>
            <person name="Henning P.M."/>
            <person name="McCubbin A.G."/>
            <person name="Shore J.S."/>
        </authorList>
    </citation>
    <scope>NUCLEOTIDE SEQUENCE</scope>
    <source>
        <strain evidence="10">F60SS</strain>
        <tissue evidence="10">Leaves</tissue>
    </source>
</reference>
<keyword evidence="4" id="KW-0762">Sugar transport</keyword>
<dbReference type="PANTHER" id="PTHR10791">
    <property type="entry name" value="RAG1-ACTIVATING PROTEIN 1"/>
    <property type="match status" value="1"/>
</dbReference>
<dbReference type="OrthoDB" id="409725at2759"/>
<evidence type="ECO:0000256" key="2">
    <source>
        <dbReference type="ARBA" id="ARBA00007809"/>
    </source>
</evidence>
<feature type="transmembrane region" description="Helical" evidence="9">
    <location>
        <begin position="41"/>
        <end position="59"/>
    </location>
</feature>
<dbReference type="Pfam" id="PF03083">
    <property type="entry name" value="MtN3_slv"/>
    <property type="match status" value="1"/>
</dbReference>
<evidence type="ECO:0000256" key="8">
    <source>
        <dbReference type="ARBA" id="ARBA00023136"/>
    </source>
</evidence>
<dbReference type="PANTHER" id="PTHR10791:SF131">
    <property type="entry name" value="BIDIRECTIONAL SUGAR TRANSPORTER SWEET"/>
    <property type="match status" value="1"/>
</dbReference>
<dbReference type="GO" id="GO:0012505">
    <property type="term" value="C:endomembrane system"/>
    <property type="evidence" value="ECO:0007669"/>
    <property type="project" value="UniProtKB-SubCell"/>
</dbReference>
<evidence type="ECO:0000256" key="7">
    <source>
        <dbReference type="ARBA" id="ARBA00022989"/>
    </source>
</evidence>
<organism evidence="10 11">
    <name type="scientific">Turnera subulata</name>
    <dbReference type="NCBI Taxonomy" id="218843"/>
    <lineage>
        <taxon>Eukaryota</taxon>
        <taxon>Viridiplantae</taxon>
        <taxon>Streptophyta</taxon>
        <taxon>Embryophyta</taxon>
        <taxon>Tracheophyta</taxon>
        <taxon>Spermatophyta</taxon>
        <taxon>Magnoliopsida</taxon>
        <taxon>eudicotyledons</taxon>
        <taxon>Gunneridae</taxon>
        <taxon>Pentapetalae</taxon>
        <taxon>rosids</taxon>
        <taxon>fabids</taxon>
        <taxon>Malpighiales</taxon>
        <taxon>Passifloraceae</taxon>
        <taxon>Turnera</taxon>
    </lineage>
</organism>
<keyword evidence="7 9" id="KW-1133">Transmembrane helix</keyword>
<dbReference type="FunFam" id="1.20.1280.290:FF:000001">
    <property type="entry name" value="Bidirectional sugar transporter SWEET"/>
    <property type="match status" value="1"/>
</dbReference>
<protein>
    <recommendedName>
        <fullName evidence="12">Bidirectional sugar transporter SWEET</fullName>
    </recommendedName>
</protein>
<evidence type="ECO:0000256" key="6">
    <source>
        <dbReference type="ARBA" id="ARBA00022737"/>
    </source>
</evidence>
<feature type="transmembrane region" description="Helical" evidence="9">
    <location>
        <begin position="66"/>
        <end position="89"/>
    </location>
</feature>
<evidence type="ECO:0008006" key="12">
    <source>
        <dbReference type="Google" id="ProtNLM"/>
    </source>
</evidence>
<evidence type="ECO:0000313" key="10">
    <source>
        <dbReference type="EMBL" id="KAJ4848837.1"/>
    </source>
</evidence>
<accession>A0A9Q0JPZ0</accession>
<dbReference type="InterPro" id="IPR004316">
    <property type="entry name" value="SWEET_rpt"/>
</dbReference>
<gene>
    <name evidence="10" type="ORF">Tsubulata_037987</name>
</gene>
<dbReference type="Proteomes" id="UP001141552">
    <property type="component" value="Unassembled WGS sequence"/>
</dbReference>
<feature type="transmembrane region" description="Helical" evidence="9">
    <location>
        <begin position="95"/>
        <end position="119"/>
    </location>
</feature>
<keyword evidence="5 9" id="KW-0812">Transmembrane</keyword>
<proteinExistence type="inferred from homology"/>
<dbReference type="InterPro" id="IPR047664">
    <property type="entry name" value="SWEET"/>
</dbReference>
<comment type="similarity">
    <text evidence="2">Belongs to the SWEET sugar transporter family.</text>
</comment>
<keyword evidence="8 9" id="KW-0472">Membrane</keyword>
<evidence type="ECO:0000313" key="11">
    <source>
        <dbReference type="Proteomes" id="UP001141552"/>
    </source>
</evidence>
<reference evidence="10" key="2">
    <citation type="journal article" date="2023" name="Plants (Basel)">
        <title>Annotation of the Turnera subulata (Passifloraceae) Draft Genome Reveals the S-Locus Evolved after the Divergence of Turneroideae from Passifloroideae in a Stepwise Manner.</title>
        <authorList>
            <person name="Henning P.M."/>
            <person name="Roalson E.H."/>
            <person name="Mir W."/>
            <person name="McCubbin A.G."/>
            <person name="Shore J.S."/>
        </authorList>
    </citation>
    <scope>NUCLEOTIDE SEQUENCE</scope>
    <source>
        <strain evidence="10">F60SS</strain>
    </source>
</reference>
<evidence type="ECO:0000256" key="1">
    <source>
        <dbReference type="ARBA" id="ARBA00004127"/>
    </source>
</evidence>
<evidence type="ECO:0000256" key="3">
    <source>
        <dbReference type="ARBA" id="ARBA00022448"/>
    </source>
</evidence>
<evidence type="ECO:0000256" key="9">
    <source>
        <dbReference type="SAM" id="Phobius"/>
    </source>
</evidence>
<evidence type="ECO:0000256" key="4">
    <source>
        <dbReference type="ARBA" id="ARBA00022597"/>
    </source>
</evidence>
<sequence>MPSLIVIFGLLGNITTGLVYLSPAKTFWRIVKNRSTEDFESIPYICKLLNAYWWVYYGIIKPNSVLVATVNGFGAVLEISYVLLFLLFAPPQAKARTAILCGILDVAFPAAAILVMQLFLQRDARIDAAGLMYLMVPDFFLGQHSWFYSLVDGSDSLVDGSERESLIPVSDQLA</sequence>
<keyword evidence="3" id="KW-0813">Transport</keyword>
<dbReference type="Gene3D" id="1.20.1280.290">
    <property type="match status" value="1"/>
</dbReference>
<dbReference type="GO" id="GO:0016020">
    <property type="term" value="C:membrane"/>
    <property type="evidence" value="ECO:0007669"/>
    <property type="project" value="InterPro"/>
</dbReference>